<gene>
    <name evidence="2" type="ORF">C4S77_09395</name>
</gene>
<comment type="caution">
    <text evidence="2">The sequence shown here is derived from an EMBL/GenBank/DDBJ whole genome shotgun (WGS) entry which is preliminary data.</text>
</comment>
<dbReference type="AlphaFoldDB" id="A0A2S8A911"/>
<sequence length="61" mass="7248">MFYTLLYIAGILIIFQVLDKILVNIFEISKKELNFMFLMYLLITMIAFLIIAIITIKKMKK</sequence>
<evidence type="ECO:0000256" key="1">
    <source>
        <dbReference type="SAM" id="Phobius"/>
    </source>
</evidence>
<dbReference type="EMBL" id="PSZM01000043">
    <property type="protein sequence ID" value="PQL91059.1"/>
    <property type="molecule type" value="Genomic_DNA"/>
</dbReference>
<feature type="transmembrane region" description="Helical" evidence="1">
    <location>
        <begin position="35"/>
        <end position="56"/>
    </location>
</feature>
<keyword evidence="1" id="KW-0472">Membrane</keyword>
<name>A0A2S8A911_9FLAO</name>
<keyword evidence="1" id="KW-1133">Transmembrane helix</keyword>
<keyword evidence="1" id="KW-0812">Transmembrane</keyword>
<dbReference type="Proteomes" id="UP000238042">
    <property type="component" value="Unassembled WGS sequence"/>
</dbReference>
<evidence type="ECO:0000313" key="3">
    <source>
        <dbReference type="Proteomes" id="UP000238042"/>
    </source>
</evidence>
<proteinExistence type="predicted"/>
<keyword evidence="3" id="KW-1185">Reference proteome</keyword>
<accession>A0A2S8A911</accession>
<organism evidence="2 3">
    <name type="scientific">Apibacter adventoris</name>
    <dbReference type="NCBI Taxonomy" id="1679466"/>
    <lineage>
        <taxon>Bacteria</taxon>
        <taxon>Pseudomonadati</taxon>
        <taxon>Bacteroidota</taxon>
        <taxon>Flavobacteriia</taxon>
        <taxon>Flavobacteriales</taxon>
        <taxon>Weeksellaceae</taxon>
        <taxon>Apibacter</taxon>
    </lineage>
</organism>
<reference evidence="2 3" key="1">
    <citation type="submission" date="2018-02" db="EMBL/GenBank/DDBJ databases">
        <title>Genome sequences of Apibacter spp., gut symbionts of Asian honey bees.</title>
        <authorList>
            <person name="Kwong W.K."/>
            <person name="Steele M.I."/>
            <person name="Moran N.A."/>
        </authorList>
    </citation>
    <scope>NUCLEOTIDE SEQUENCE [LARGE SCALE GENOMIC DNA]</scope>
    <source>
        <strain evidence="3">wkB301</strain>
    </source>
</reference>
<evidence type="ECO:0000313" key="2">
    <source>
        <dbReference type="EMBL" id="PQL91059.1"/>
    </source>
</evidence>
<protein>
    <submittedName>
        <fullName evidence="2">Uncharacterized protein</fullName>
    </submittedName>
</protein>